<accession>A0A409XBH6</accession>
<dbReference type="GO" id="GO:0000978">
    <property type="term" value="F:RNA polymerase II cis-regulatory region sequence-specific DNA binding"/>
    <property type="evidence" value="ECO:0007669"/>
    <property type="project" value="TreeGrafter"/>
</dbReference>
<keyword evidence="3" id="KW-0539">Nucleus</keyword>
<dbReference type="InterPro" id="IPR009071">
    <property type="entry name" value="HMG_box_dom"/>
</dbReference>
<gene>
    <name evidence="6" type="ORF">CVT25_013682</name>
</gene>
<dbReference type="InterPro" id="IPR050140">
    <property type="entry name" value="SRY-related_HMG-box_TF-like"/>
</dbReference>
<dbReference type="GO" id="GO:0005634">
    <property type="term" value="C:nucleus"/>
    <property type="evidence" value="ECO:0007669"/>
    <property type="project" value="UniProtKB-UniRule"/>
</dbReference>
<dbReference type="Proteomes" id="UP000283269">
    <property type="component" value="Unassembled WGS sequence"/>
</dbReference>
<keyword evidence="7" id="KW-1185">Reference proteome</keyword>
<feature type="DNA-binding region" description="HMG box" evidence="3">
    <location>
        <begin position="33"/>
        <end position="105"/>
    </location>
</feature>
<protein>
    <recommendedName>
        <fullName evidence="5">HMG box domain-containing protein</fullName>
    </recommendedName>
</protein>
<evidence type="ECO:0000256" key="1">
    <source>
        <dbReference type="ARBA" id="ARBA00023125"/>
    </source>
</evidence>
<evidence type="ECO:0000313" key="6">
    <source>
        <dbReference type="EMBL" id="PPQ88074.1"/>
    </source>
</evidence>
<feature type="region of interest" description="Disordered" evidence="4">
    <location>
        <begin position="101"/>
        <end position="169"/>
    </location>
</feature>
<feature type="region of interest" description="Disordered" evidence="4">
    <location>
        <begin position="1"/>
        <end position="39"/>
    </location>
</feature>
<proteinExistence type="predicted"/>
<reference evidence="6 7" key="1">
    <citation type="journal article" date="2018" name="Evol. Lett.">
        <title>Horizontal gene cluster transfer increased hallucinogenic mushroom diversity.</title>
        <authorList>
            <person name="Reynolds H.T."/>
            <person name="Vijayakumar V."/>
            <person name="Gluck-Thaler E."/>
            <person name="Korotkin H.B."/>
            <person name="Matheny P.B."/>
            <person name="Slot J.C."/>
        </authorList>
    </citation>
    <scope>NUCLEOTIDE SEQUENCE [LARGE SCALE GENOMIC DNA]</scope>
    <source>
        <strain evidence="6 7">2631</strain>
    </source>
</reference>
<dbReference type="CDD" id="cd01389">
    <property type="entry name" value="HMG-box_ROX1-like"/>
    <property type="match status" value="1"/>
</dbReference>
<dbReference type="SUPFAM" id="SSF47095">
    <property type="entry name" value="HMG-box"/>
    <property type="match status" value="1"/>
</dbReference>
<dbReference type="EMBL" id="NHYD01002157">
    <property type="protein sequence ID" value="PPQ88074.1"/>
    <property type="molecule type" value="Genomic_DNA"/>
</dbReference>
<feature type="compositionally biased region" description="Pro residues" evidence="4">
    <location>
        <begin position="1"/>
        <end position="16"/>
    </location>
</feature>
<dbReference type="Pfam" id="PF00505">
    <property type="entry name" value="HMG_box"/>
    <property type="match status" value="1"/>
</dbReference>
<dbReference type="PANTHER" id="PTHR10270:SF161">
    <property type="entry name" value="SEX-DETERMINING REGION Y PROTEIN"/>
    <property type="match status" value="1"/>
</dbReference>
<dbReference type="AlphaFoldDB" id="A0A409XBH6"/>
<keyword evidence="2" id="KW-0804">Transcription</keyword>
<sequence>MGPSTNPPSPDGPPTSPTSTSHSSSNTGSTEKIKRPRNSFFLYMHYRRKNSPVRDKNGEPNKVSREVISIYSKDWKNEPEDIRAYFEALAEQEKRLHMIKYPGWKYKPKRRESGGAKQPRSRRAEAAKGPQAMKDGSSTKRPVPYSRKKRSNREETLSNDVHPTMSRDPEYNLEGFVHEQWDGAAMREFQSCENANASQEQSTMLRFDVPEESVDWQLLDSYPLQTWDSNSSSGTTITTNDAPVYSLPTMVAPALEPMDAFTGYSNSYTEFLEGSSSVQPQIAVSEGIYPEYSHKLLCLRTPFGAEEDYTQLGSSDIAYEDPNQFCSPPVNVDEASTAQAQQWDSFYGQPFTSFDQSEIWAY</sequence>
<feature type="compositionally biased region" description="Low complexity" evidence="4">
    <location>
        <begin position="17"/>
        <end position="30"/>
    </location>
</feature>
<keyword evidence="1 3" id="KW-0238">DNA-binding</keyword>
<dbReference type="STRING" id="93625.A0A409XBH6"/>
<comment type="caution">
    <text evidence="6">The sequence shown here is derived from an EMBL/GenBank/DDBJ whole genome shotgun (WGS) entry which is preliminary data.</text>
</comment>
<dbReference type="Gene3D" id="1.10.30.10">
    <property type="entry name" value="High mobility group box domain"/>
    <property type="match status" value="1"/>
</dbReference>
<dbReference type="SMART" id="SM00398">
    <property type="entry name" value="HMG"/>
    <property type="match status" value="1"/>
</dbReference>
<dbReference type="PROSITE" id="PS50118">
    <property type="entry name" value="HMG_BOX_2"/>
    <property type="match status" value="1"/>
</dbReference>
<dbReference type="InParanoid" id="A0A409XBH6"/>
<evidence type="ECO:0000256" key="2">
    <source>
        <dbReference type="ARBA" id="ARBA00023163"/>
    </source>
</evidence>
<evidence type="ECO:0000313" key="7">
    <source>
        <dbReference type="Proteomes" id="UP000283269"/>
    </source>
</evidence>
<evidence type="ECO:0000256" key="4">
    <source>
        <dbReference type="SAM" id="MobiDB-lite"/>
    </source>
</evidence>
<evidence type="ECO:0000259" key="5">
    <source>
        <dbReference type="PROSITE" id="PS50118"/>
    </source>
</evidence>
<dbReference type="GO" id="GO:0001228">
    <property type="term" value="F:DNA-binding transcription activator activity, RNA polymerase II-specific"/>
    <property type="evidence" value="ECO:0007669"/>
    <property type="project" value="TreeGrafter"/>
</dbReference>
<dbReference type="PANTHER" id="PTHR10270">
    <property type="entry name" value="SOX TRANSCRIPTION FACTOR"/>
    <property type="match status" value="1"/>
</dbReference>
<feature type="domain" description="HMG box" evidence="5">
    <location>
        <begin position="33"/>
        <end position="105"/>
    </location>
</feature>
<dbReference type="InterPro" id="IPR036910">
    <property type="entry name" value="HMG_box_dom_sf"/>
</dbReference>
<dbReference type="OrthoDB" id="6247875at2759"/>
<name>A0A409XBH6_PSICY</name>
<organism evidence="6 7">
    <name type="scientific">Psilocybe cyanescens</name>
    <dbReference type="NCBI Taxonomy" id="93625"/>
    <lineage>
        <taxon>Eukaryota</taxon>
        <taxon>Fungi</taxon>
        <taxon>Dikarya</taxon>
        <taxon>Basidiomycota</taxon>
        <taxon>Agaricomycotina</taxon>
        <taxon>Agaricomycetes</taxon>
        <taxon>Agaricomycetidae</taxon>
        <taxon>Agaricales</taxon>
        <taxon>Agaricineae</taxon>
        <taxon>Strophariaceae</taxon>
        <taxon>Psilocybe</taxon>
    </lineage>
</organism>
<dbReference type="GO" id="GO:0030154">
    <property type="term" value="P:cell differentiation"/>
    <property type="evidence" value="ECO:0007669"/>
    <property type="project" value="TreeGrafter"/>
</dbReference>
<evidence type="ECO:0000256" key="3">
    <source>
        <dbReference type="PROSITE-ProRule" id="PRU00267"/>
    </source>
</evidence>